<proteinExistence type="predicted"/>
<dbReference type="Proteomes" id="UP001165101">
    <property type="component" value="Unassembled WGS sequence"/>
</dbReference>
<dbReference type="EMBL" id="BSXV01000255">
    <property type="protein sequence ID" value="GME88292.1"/>
    <property type="molecule type" value="Genomic_DNA"/>
</dbReference>
<evidence type="ECO:0000313" key="2">
    <source>
        <dbReference type="Proteomes" id="UP001165101"/>
    </source>
</evidence>
<organism evidence="1 2">
    <name type="scientific">Candida boidinii</name>
    <name type="common">Yeast</name>
    <dbReference type="NCBI Taxonomy" id="5477"/>
    <lineage>
        <taxon>Eukaryota</taxon>
        <taxon>Fungi</taxon>
        <taxon>Dikarya</taxon>
        <taxon>Ascomycota</taxon>
        <taxon>Saccharomycotina</taxon>
        <taxon>Pichiomycetes</taxon>
        <taxon>Pichiales</taxon>
        <taxon>Pichiaceae</taxon>
        <taxon>Ogataea</taxon>
        <taxon>Ogataea/Candida clade</taxon>
    </lineage>
</organism>
<comment type="caution">
    <text evidence="1">The sequence shown here is derived from an EMBL/GenBank/DDBJ whole genome shotgun (WGS) entry which is preliminary data.</text>
</comment>
<reference evidence="1" key="1">
    <citation type="submission" date="2023-04" db="EMBL/GenBank/DDBJ databases">
        <title>Candida boidinii NBRC 1967.</title>
        <authorList>
            <person name="Ichikawa N."/>
            <person name="Sato H."/>
            <person name="Tonouchi N."/>
        </authorList>
    </citation>
    <scope>NUCLEOTIDE SEQUENCE</scope>
    <source>
        <strain evidence="1">NBRC 1967</strain>
    </source>
</reference>
<accession>A0ACB5TH80</accession>
<evidence type="ECO:0000313" key="1">
    <source>
        <dbReference type="EMBL" id="GME88292.1"/>
    </source>
</evidence>
<sequence length="516" mass="60523">MILNRRSIRLLLAIILTTIVFYWINNSNNASANLSDFYNKSIENITKDSKDLKSNSNKNSLFSYKNTLKKLLNLKDEHGIKFNEKLSLGSDSNKLNKNFENDDDLDSKSNNNLIINPNSDDPLTYEQISQLLDFDEESVNGTSEEIINENMDFYKEVYSKKIGEPKFSKLTYNVIHDSNGLKRVLTKDEYPRANATLLTLVRNQELKDIVHTIRQIESTWNYNYHYPYTFISDQEFTEEFKQTVQRHATGDCFFEIIPAEIWNKPSNIDPEKEKQGIQKLLDHGVQYADMVSYHNMCRFNSGYFYRLEGLKKFKWYWRFEPATDYYCNVDYDIFKFMEDNDKTYGFTISLYDDPLTVETLWPVTLEFIKKNPHLVHKNAAFKWLTDSVQNPDVTKTANGYSTCHFWSNFEIANMDFYRDEAYSKWMDALEEAGGFYYERWGDAPVHSVGVGLFADKSKIHWFRDIGYFHSPYHNCPNSDKCSGCVAGDFAAHVVDSQNCLSNWIKYEMTFKELQQY</sequence>
<keyword evidence="2" id="KW-1185">Reference proteome</keyword>
<gene>
    <name evidence="1" type="ORF">Cboi01_000082300</name>
</gene>
<name>A0ACB5TH80_CANBO</name>
<protein>
    <submittedName>
        <fullName evidence="1">Unnamed protein product</fullName>
    </submittedName>
</protein>